<dbReference type="RefSeq" id="WP_183837674.1">
    <property type="nucleotide sequence ID" value="NZ_JACIHU010000001.1"/>
</dbReference>
<dbReference type="InterPro" id="IPR027417">
    <property type="entry name" value="P-loop_NTPase"/>
</dbReference>
<evidence type="ECO:0000313" key="2">
    <source>
        <dbReference type="EMBL" id="MBB4477991.1"/>
    </source>
</evidence>
<protein>
    <submittedName>
        <fullName evidence="2">Putative ATPase</fullName>
    </submittedName>
</protein>
<dbReference type="InterPro" id="IPR038727">
    <property type="entry name" value="NadR/Ttd14_AAA_dom"/>
</dbReference>
<name>A0A7W6V5F2_RHIET</name>
<dbReference type="Proteomes" id="UP000523431">
    <property type="component" value="Unassembled WGS sequence"/>
</dbReference>
<feature type="domain" description="NadR/Ttd14 AAA" evidence="1">
    <location>
        <begin position="5"/>
        <end position="166"/>
    </location>
</feature>
<sequence length="177" mass="19511">MNRLVLISGCSGGGKSTLLAELGRRGHAIIEEPGRRIVKQELEGDGAALPWIDMAAFARRAIEMAAADHAAARGQVGWTFFDRGLIDAASALQHLNGEPILEKLSGFHRYNTKVFLTPPWPEIYVTDPERRHGFDEAVAEYDRLATIYPALGYDVVTLPKIAVAERADFILDRLEAK</sequence>
<dbReference type="EMBL" id="JACIHU010000001">
    <property type="protein sequence ID" value="MBB4477991.1"/>
    <property type="molecule type" value="Genomic_DNA"/>
</dbReference>
<evidence type="ECO:0000313" key="4">
    <source>
        <dbReference type="Proteomes" id="UP000523431"/>
    </source>
</evidence>
<dbReference type="AlphaFoldDB" id="A0A7W6V5F2"/>
<evidence type="ECO:0000313" key="3">
    <source>
        <dbReference type="EMBL" id="MBB4533823.1"/>
    </source>
</evidence>
<organism evidence="2 5">
    <name type="scientific">Rhizobium etli</name>
    <dbReference type="NCBI Taxonomy" id="29449"/>
    <lineage>
        <taxon>Bacteria</taxon>
        <taxon>Pseudomonadati</taxon>
        <taxon>Pseudomonadota</taxon>
        <taxon>Alphaproteobacteria</taxon>
        <taxon>Hyphomicrobiales</taxon>
        <taxon>Rhizobiaceae</taxon>
        <taxon>Rhizobium/Agrobacterium group</taxon>
        <taxon>Rhizobium</taxon>
    </lineage>
</organism>
<dbReference type="SUPFAM" id="SSF52540">
    <property type="entry name" value="P-loop containing nucleoside triphosphate hydrolases"/>
    <property type="match status" value="1"/>
</dbReference>
<evidence type="ECO:0000313" key="5">
    <source>
        <dbReference type="Proteomes" id="UP000557344"/>
    </source>
</evidence>
<proteinExistence type="predicted"/>
<dbReference type="Pfam" id="PF13521">
    <property type="entry name" value="AAA_28"/>
    <property type="match status" value="1"/>
</dbReference>
<evidence type="ECO:0000259" key="1">
    <source>
        <dbReference type="Pfam" id="PF13521"/>
    </source>
</evidence>
<dbReference type="Gene3D" id="3.40.50.300">
    <property type="entry name" value="P-loop containing nucleotide triphosphate hydrolases"/>
    <property type="match status" value="1"/>
</dbReference>
<accession>A0A7W6V5F2</accession>
<dbReference type="Proteomes" id="UP000557344">
    <property type="component" value="Unassembled WGS sequence"/>
</dbReference>
<gene>
    <name evidence="2" type="ORF">GGE46_000532</name>
    <name evidence="3" type="ORF">GGE57_000532</name>
</gene>
<reference evidence="4 5" key="1">
    <citation type="submission" date="2020-08" db="EMBL/GenBank/DDBJ databases">
        <title>Genomic Encyclopedia of Type Strains, Phase IV (KMG-V): Genome sequencing to study the core and pangenomes of soil and plant-associated prokaryotes.</title>
        <authorList>
            <person name="Whitman W."/>
        </authorList>
    </citation>
    <scope>NUCLEOTIDE SEQUENCE [LARGE SCALE GENOMIC DNA]</scope>
    <source>
        <strain evidence="2 5">SEMIA 471</strain>
        <strain evidence="3 4">SEMIA 489</strain>
    </source>
</reference>
<comment type="caution">
    <text evidence="2">The sequence shown here is derived from an EMBL/GenBank/DDBJ whole genome shotgun (WGS) entry which is preliminary data.</text>
</comment>
<dbReference type="EMBL" id="JACIID010000001">
    <property type="protein sequence ID" value="MBB4533823.1"/>
    <property type="molecule type" value="Genomic_DNA"/>
</dbReference>